<dbReference type="Proteomes" id="UP000199306">
    <property type="component" value="Unassembled WGS sequence"/>
</dbReference>
<name>A0A1I5M0C0_9BACT</name>
<dbReference type="EMBL" id="FOXH01000001">
    <property type="protein sequence ID" value="SFP02847.1"/>
    <property type="molecule type" value="Genomic_DNA"/>
</dbReference>
<dbReference type="InterPro" id="IPR003423">
    <property type="entry name" value="OMP_efflux"/>
</dbReference>
<keyword evidence="6" id="KW-0472">Membrane</keyword>
<keyword evidence="8" id="KW-0732">Signal</keyword>
<reference evidence="9 10" key="1">
    <citation type="submission" date="2016-10" db="EMBL/GenBank/DDBJ databases">
        <authorList>
            <person name="de Groot N.N."/>
        </authorList>
    </citation>
    <scope>NUCLEOTIDE SEQUENCE [LARGE SCALE GENOMIC DNA]</scope>
    <source>
        <strain evidence="10">E92,LMG 26720,CCM 7988</strain>
    </source>
</reference>
<dbReference type="GO" id="GO:0009279">
    <property type="term" value="C:cell outer membrane"/>
    <property type="evidence" value="ECO:0007669"/>
    <property type="project" value="UniProtKB-SubCell"/>
</dbReference>
<sequence>MIQSCKSVLAVIIALLAVTAVNAQKIPEILSLDNAIDIAVKSYPSLKAKLAEIEAGKSEAEARKVNYALPGIAWQAQALYATSNQVRGTYYPLEGTAIPTSGSIKTNGFTSDAVWSSLSSVLVNYKLANFGRKKAEKDYAEAGIQQANADYERELFEHKVKVTDAYLLSLVFEGAVKVQENTLTRTQAYYDVVMAGAQAGLRSGVDSSLAKAELSKANILLLESRKMASQQKIRLAELLGFDNGNFQLAGEKFNEALPEVSSEESPSWQSTNPILKFYQKQVDFSLAKARIISKSSMPSIMAVGAAWAKGSGINDRTDADGNFIYNSSLSGLGFRAYDYMLGFTTLWKISDIFRTKHEFKAQQFRTKSYQEQYNQNLLRLKGQQEDAGLQYRQALEIVRQTPLQLNAAQSAYNQADSRYQAGLSNIFELTQAVTVLNRAEIDQVIARNNVWRAALLKSAAKGDLSDFLNQIK</sequence>
<evidence type="ECO:0000313" key="9">
    <source>
        <dbReference type="EMBL" id="SFP02847.1"/>
    </source>
</evidence>
<keyword evidence="10" id="KW-1185">Reference proteome</keyword>
<dbReference type="STRING" id="1079859.SAMN04515674_10147"/>
<dbReference type="OrthoDB" id="654853at2"/>
<dbReference type="GO" id="GO:0015562">
    <property type="term" value="F:efflux transmembrane transporter activity"/>
    <property type="evidence" value="ECO:0007669"/>
    <property type="project" value="InterPro"/>
</dbReference>
<dbReference type="Gene3D" id="1.20.1600.10">
    <property type="entry name" value="Outer membrane efflux proteins (OEP)"/>
    <property type="match status" value="1"/>
</dbReference>
<dbReference type="PANTHER" id="PTHR30026:SF20">
    <property type="entry name" value="OUTER MEMBRANE PROTEIN TOLC"/>
    <property type="match status" value="1"/>
</dbReference>
<evidence type="ECO:0000256" key="2">
    <source>
        <dbReference type="ARBA" id="ARBA00007613"/>
    </source>
</evidence>
<organism evidence="9 10">
    <name type="scientific">Pseudarcicella hirudinis</name>
    <dbReference type="NCBI Taxonomy" id="1079859"/>
    <lineage>
        <taxon>Bacteria</taxon>
        <taxon>Pseudomonadati</taxon>
        <taxon>Bacteroidota</taxon>
        <taxon>Cytophagia</taxon>
        <taxon>Cytophagales</taxon>
        <taxon>Flectobacillaceae</taxon>
        <taxon>Pseudarcicella</taxon>
    </lineage>
</organism>
<dbReference type="InterPro" id="IPR051906">
    <property type="entry name" value="TolC-like"/>
</dbReference>
<evidence type="ECO:0000256" key="7">
    <source>
        <dbReference type="ARBA" id="ARBA00023237"/>
    </source>
</evidence>
<protein>
    <submittedName>
        <fullName evidence="9">Outer membrane protein TolC</fullName>
    </submittedName>
</protein>
<gene>
    <name evidence="9" type="ORF">SAMN04515674_10147</name>
</gene>
<dbReference type="GO" id="GO:0015288">
    <property type="term" value="F:porin activity"/>
    <property type="evidence" value="ECO:0007669"/>
    <property type="project" value="TreeGrafter"/>
</dbReference>
<keyword evidence="3" id="KW-0813">Transport</keyword>
<evidence type="ECO:0000256" key="8">
    <source>
        <dbReference type="SAM" id="SignalP"/>
    </source>
</evidence>
<comment type="similarity">
    <text evidence="2">Belongs to the outer membrane factor (OMF) (TC 1.B.17) family.</text>
</comment>
<dbReference type="GO" id="GO:1990281">
    <property type="term" value="C:efflux pump complex"/>
    <property type="evidence" value="ECO:0007669"/>
    <property type="project" value="TreeGrafter"/>
</dbReference>
<accession>A0A1I5M0C0</accession>
<proteinExistence type="inferred from homology"/>
<dbReference type="Pfam" id="PF02321">
    <property type="entry name" value="OEP"/>
    <property type="match status" value="2"/>
</dbReference>
<feature type="signal peptide" evidence="8">
    <location>
        <begin position="1"/>
        <end position="23"/>
    </location>
</feature>
<evidence type="ECO:0000313" key="10">
    <source>
        <dbReference type="Proteomes" id="UP000199306"/>
    </source>
</evidence>
<dbReference type="PANTHER" id="PTHR30026">
    <property type="entry name" value="OUTER MEMBRANE PROTEIN TOLC"/>
    <property type="match status" value="1"/>
</dbReference>
<keyword evidence="7" id="KW-0998">Cell outer membrane</keyword>
<keyword evidence="5" id="KW-0812">Transmembrane</keyword>
<evidence type="ECO:0000256" key="6">
    <source>
        <dbReference type="ARBA" id="ARBA00023136"/>
    </source>
</evidence>
<evidence type="ECO:0000256" key="3">
    <source>
        <dbReference type="ARBA" id="ARBA00022448"/>
    </source>
</evidence>
<evidence type="ECO:0000256" key="1">
    <source>
        <dbReference type="ARBA" id="ARBA00004442"/>
    </source>
</evidence>
<evidence type="ECO:0000256" key="4">
    <source>
        <dbReference type="ARBA" id="ARBA00022452"/>
    </source>
</evidence>
<evidence type="ECO:0000256" key="5">
    <source>
        <dbReference type="ARBA" id="ARBA00022692"/>
    </source>
</evidence>
<keyword evidence="4" id="KW-1134">Transmembrane beta strand</keyword>
<dbReference type="AlphaFoldDB" id="A0A1I5M0C0"/>
<dbReference type="SUPFAM" id="SSF56954">
    <property type="entry name" value="Outer membrane efflux proteins (OEP)"/>
    <property type="match status" value="1"/>
</dbReference>
<dbReference type="RefSeq" id="WP_092010375.1">
    <property type="nucleotide sequence ID" value="NZ_FOXH01000001.1"/>
</dbReference>
<comment type="subcellular location">
    <subcellularLocation>
        <location evidence="1">Cell outer membrane</location>
    </subcellularLocation>
</comment>
<feature type="chain" id="PRO_5011653468" evidence="8">
    <location>
        <begin position="24"/>
        <end position="472"/>
    </location>
</feature>